<organism evidence="1 2">
    <name type="scientific">Elysia crispata</name>
    <name type="common">lettuce slug</name>
    <dbReference type="NCBI Taxonomy" id="231223"/>
    <lineage>
        <taxon>Eukaryota</taxon>
        <taxon>Metazoa</taxon>
        <taxon>Spiralia</taxon>
        <taxon>Lophotrochozoa</taxon>
        <taxon>Mollusca</taxon>
        <taxon>Gastropoda</taxon>
        <taxon>Heterobranchia</taxon>
        <taxon>Euthyneura</taxon>
        <taxon>Panpulmonata</taxon>
        <taxon>Sacoglossa</taxon>
        <taxon>Placobranchoidea</taxon>
        <taxon>Plakobranchidae</taxon>
        <taxon>Elysia</taxon>
    </lineage>
</organism>
<gene>
    <name evidence="1" type="ORF">RRG08_055715</name>
</gene>
<evidence type="ECO:0000313" key="1">
    <source>
        <dbReference type="EMBL" id="KAK3796881.1"/>
    </source>
</evidence>
<comment type="caution">
    <text evidence="1">The sequence shown here is derived from an EMBL/GenBank/DDBJ whole genome shotgun (WGS) entry which is preliminary data.</text>
</comment>
<accession>A0AAE1B0U9</accession>
<name>A0AAE1B0U9_9GAST</name>
<protein>
    <submittedName>
        <fullName evidence="1">Uncharacterized protein</fullName>
    </submittedName>
</protein>
<dbReference type="EMBL" id="JAWDGP010000832">
    <property type="protein sequence ID" value="KAK3796881.1"/>
    <property type="molecule type" value="Genomic_DNA"/>
</dbReference>
<reference evidence="1" key="1">
    <citation type="journal article" date="2023" name="G3 (Bethesda)">
        <title>A reference genome for the long-term kleptoplast-retaining sea slug Elysia crispata morphotype clarki.</title>
        <authorList>
            <person name="Eastman K.E."/>
            <person name="Pendleton A.L."/>
            <person name="Shaikh M.A."/>
            <person name="Suttiyut T."/>
            <person name="Ogas R."/>
            <person name="Tomko P."/>
            <person name="Gavelis G."/>
            <person name="Widhalm J.R."/>
            <person name="Wisecaver J.H."/>
        </authorList>
    </citation>
    <scope>NUCLEOTIDE SEQUENCE</scope>
    <source>
        <strain evidence="1">ECLA1</strain>
    </source>
</reference>
<sequence>MLDDYCSGFRMRFFTNCYITDRINLETGIAMGCTKSPTLKAMAMEVILKAAEDSAGPANLDGGCYMPLPPIPTFESIHG</sequence>
<dbReference type="Proteomes" id="UP001283361">
    <property type="component" value="Unassembled WGS sequence"/>
</dbReference>
<keyword evidence="2" id="KW-1185">Reference proteome</keyword>
<proteinExistence type="predicted"/>
<dbReference type="AlphaFoldDB" id="A0AAE1B0U9"/>
<evidence type="ECO:0000313" key="2">
    <source>
        <dbReference type="Proteomes" id="UP001283361"/>
    </source>
</evidence>